<gene>
    <name evidence="3" type="ORF">HG66A1_33710</name>
</gene>
<dbReference type="Proteomes" id="UP000320421">
    <property type="component" value="Chromosome"/>
</dbReference>
<proteinExistence type="predicted"/>
<dbReference type="RefSeq" id="WP_145186085.1">
    <property type="nucleotide sequence ID" value="NZ_CP036266.1"/>
</dbReference>
<dbReference type="Gene3D" id="3.50.50.60">
    <property type="entry name" value="FAD/NAD(P)-binding domain"/>
    <property type="match status" value="1"/>
</dbReference>
<evidence type="ECO:0000256" key="1">
    <source>
        <dbReference type="ARBA" id="ARBA00023002"/>
    </source>
</evidence>
<evidence type="ECO:0000256" key="2">
    <source>
        <dbReference type="ARBA" id="ARBA00023033"/>
    </source>
</evidence>
<organism evidence="3 4">
    <name type="scientific">Gimesia chilikensis</name>
    <dbReference type="NCBI Taxonomy" id="2605989"/>
    <lineage>
        <taxon>Bacteria</taxon>
        <taxon>Pseudomonadati</taxon>
        <taxon>Planctomycetota</taxon>
        <taxon>Planctomycetia</taxon>
        <taxon>Planctomycetales</taxon>
        <taxon>Planctomycetaceae</taxon>
        <taxon>Gimesia</taxon>
    </lineage>
</organism>
<evidence type="ECO:0000313" key="4">
    <source>
        <dbReference type="Proteomes" id="UP000320421"/>
    </source>
</evidence>
<dbReference type="AlphaFoldDB" id="A0A517PQD7"/>
<keyword evidence="1" id="KW-0560">Oxidoreductase</keyword>
<dbReference type="PANTHER" id="PTHR43747:SF5">
    <property type="entry name" value="FAD-BINDING DOMAIN-CONTAINING PROTEIN"/>
    <property type="match status" value="1"/>
</dbReference>
<evidence type="ECO:0000313" key="3">
    <source>
        <dbReference type="EMBL" id="QDT21569.1"/>
    </source>
</evidence>
<protein>
    <submittedName>
        <fullName evidence="3">Tryptophan halogenase</fullName>
    </submittedName>
</protein>
<dbReference type="InterPro" id="IPR006905">
    <property type="entry name" value="Flavin_halogenase"/>
</dbReference>
<dbReference type="InterPro" id="IPR050816">
    <property type="entry name" value="Flavin-dep_Halogenase_NPB"/>
</dbReference>
<keyword evidence="2" id="KW-0503">Monooxygenase</keyword>
<accession>A0A517PQD7</accession>
<dbReference type="PANTHER" id="PTHR43747">
    <property type="entry name" value="FAD-BINDING PROTEIN"/>
    <property type="match status" value="1"/>
</dbReference>
<dbReference type="Pfam" id="PF04820">
    <property type="entry name" value="Trp_halogenase"/>
    <property type="match status" value="1"/>
</dbReference>
<dbReference type="PRINTS" id="PR00420">
    <property type="entry name" value="RNGMNOXGNASE"/>
</dbReference>
<keyword evidence="4" id="KW-1185">Reference proteome</keyword>
<reference evidence="3 4" key="1">
    <citation type="submission" date="2019-02" db="EMBL/GenBank/DDBJ databases">
        <title>Deep-cultivation of Planctomycetes and their phenomic and genomic characterization uncovers novel biology.</title>
        <authorList>
            <person name="Wiegand S."/>
            <person name="Jogler M."/>
            <person name="Boedeker C."/>
            <person name="Pinto D."/>
            <person name="Vollmers J."/>
            <person name="Rivas-Marin E."/>
            <person name="Kohn T."/>
            <person name="Peeters S.H."/>
            <person name="Heuer A."/>
            <person name="Rast P."/>
            <person name="Oberbeckmann S."/>
            <person name="Bunk B."/>
            <person name="Jeske O."/>
            <person name="Meyerdierks A."/>
            <person name="Storesund J.E."/>
            <person name="Kallscheuer N."/>
            <person name="Luecker S."/>
            <person name="Lage O.M."/>
            <person name="Pohl T."/>
            <person name="Merkel B.J."/>
            <person name="Hornburger P."/>
            <person name="Mueller R.-W."/>
            <person name="Bruemmer F."/>
            <person name="Labrenz M."/>
            <person name="Spormann A.M."/>
            <person name="Op den Camp H."/>
            <person name="Overmann J."/>
            <person name="Amann R."/>
            <person name="Jetten M.S.M."/>
            <person name="Mascher T."/>
            <person name="Medema M.H."/>
            <person name="Devos D.P."/>
            <person name="Kaster A.-K."/>
            <person name="Ovreas L."/>
            <person name="Rohde M."/>
            <person name="Galperin M.Y."/>
            <person name="Jogler C."/>
        </authorList>
    </citation>
    <scope>NUCLEOTIDE SEQUENCE [LARGE SCALE GENOMIC DNA]</scope>
    <source>
        <strain evidence="3 4">HG66A1</strain>
    </source>
</reference>
<sequence length="490" mass="55114">MQQFDVVILGAGFGGSLTALLLDRIGLSVALFDRGTHPRFAIGESSTPAAGYLLQSLAAQYDLPQFEPFCKYGTWQQAHPDISCGIKRGFSYFAHTPHQPFQTQPAHGSELLVTANLSDTLADTHWYRADVDHWFARQVAASGIVYRDQTEVELQHNAPGWQIQGTRLGECIDLQANFLIDATGAAGIVARALGIEAETEFKTHSSAIFGHFRNVAPWQTILNGQGISQNNYPFYCDHSALHHVLDEGWMWQLRFNNGITSAGFVLDGETGQQNWETLLDRYPSIQAQFVSAECVDPEDGLQTTGRLQRGWKECAGPDWALLPHTVGFIDPLHSTGIAHTLCGIERLVTVLEQHTGQGTLTEALATYSHSLQTERSLIDTLVACCYRSRHDFERFWLSTLFYFAAATSYEHLRFHEQQRPWLLCADDERFRQAVTDWYQLVSRQDHSAGHKTDWLQTARELLAPWDRVGLFEPAVPHMYYYTAAPEAEPR</sequence>
<dbReference type="InterPro" id="IPR036188">
    <property type="entry name" value="FAD/NAD-bd_sf"/>
</dbReference>
<dbReference type="OrthoDB" id="103324at2"/>
<dbReference type="GO" id="GO:0004497">
    <property type="term" value="F:monooxygenase activity"/>
    <property type="evidence" value="ECO:0007669"/>
    <property type="project" value="UniProtKB-KW"/>
</dbReference>
<name>A0A517PQD7_9PLAN</name>
<dbReference type="SUPFAM" id="SSF51905">
    <property type="entry name" value="FAD/NAD(P)-binding domain"/>
    <property type="match status" value="1"/>
</dbReference>
<dbReference type="EMBL" id="CP036266">
    <property type="protein sequence ID" value="QDT21569.1"/>
    <property type="molecule type" value="Genomic_DNA"/>
</dbReference>